<proteinExistence type="predicted"/>
<dbReference type="EMBL" id="CP011388">
    <property type="protein sequence ID" value="ANE47497.1"/>
    <property type="molecule type" value="Genomic_DNA"/>
</dbReference>
<keyword evidence="2" id="KW-0808">Transferase</keyword>
<evidence type="ECO:0000259" key="1">
    <source>
        <dbReference type="PROSITE" id="PS51186"/>
    </source>
</evidence>
<dbReference type="RefSeq" id="WP_068608239.1">
    <property type="nucleotide sequence ID" value="NZ_CP011388.1"/>
</dbReference>
<dbReference type="PATRIC" id="fig|1178515.4.peg.3171"/>
<dbReference type="OrthoDB" id="45853at2"/>
<dbReference type="AlphaFoldDB" id="A0A172TL03"/>
<sequence>MLFNVKPRMDEPEVQEVLACAVFPDPEEIQAVMETYRRNESHSLFGYASEGDLVAVAGFRAEPQRKLVIQHMAVHPHSRGAGFGRGILLEMLEAFKPKQIIVETDEVTVDFFRNVGFRVESLGISASGIERFQCIYDAEAEE</sequence>
<dbReference type="PROSITE" id="PS51186">
    <property type="entry name" value="GNAT"/>
    <property type="match status" value="1"/>
</dbReference>
<protein>
    <submittedName>
        <fullName evidence="2">GNAT family acetyltransferase</fullName>
    </submittedName>
</protein>
<organism evidence="2 3">
    <name type="scientific">Paenibacillus swuensis</name>
    <dbReference type="NCBI Taxonomy" id="1178515"/>
    <lineage>
        <taxon>Bacteria</taxon>
        <taxon>Bacillati</taxon>
        <taxon>Bacillota</taxon>
        <taxon>Bacilli</taxon>
        <taxon>Bacillales</taxon>
        <taxon>Paenibacillaceae</taxon>
        <taxon>Paenibacillus</taxon>
    </lineage>
</organism>
<dbReference type="InterPro" id="IPR016181">
    <property type="entry name" value="Acyl_CoA_acyltransferase"/>
</dbReference>
<dbReference type="Gene3D" id="3.40.630.30">
    <property type="match status" value="1"/>
</dbReference>
<keyword evidence="3" id="KW-1185">Reference proteome</keyword>
<dbReference type="GO" id="GO:0016747">
    <property type="term" value="F:acyltransferase activity, transferring groups other than amino-acyl groups"/>
    <property type="evidence" value="ECO:0007669"/>
    <property type="project" value="InterPro"/>
</dbReference>
<dbReference type="STRING" id="1178515.SY83_15770"/>
<dbReference type="KEGG" id="pswu:SY83_15770"/>
<name>A0A172TL03_9BACL</name>
<dbReference type="Proteomes" id="UP000076927">
    <property type="component" value="Chromosome"/>
</dbReference>
<evidence type="ECO:0000313" key="2">
    <source>
        <dbReference type="EMBL" id="ANE47497.1"/>
    </source>
</evidence>
<accession>A0A172TL03</accession>
<dbReference type="CDD" id="cd04301">
    <property type="entry name" value="NAT_SF"/>
    <property type="match status" value="1"/>
</dbReference>
<reference evidence="2 3" key="1">
    <citation type="submission" date="2015-01" db="EMBL/GenBank/DDBJ databases">
        <title>Paenibacillus swuensis/DY6/whole genome sequencing.</title>
        <authorList>
            <person name="Kim M.K."/>
            <person name="Srinivasan S."/>
            <person name="Lee J.-J."/>
        </authorList>
    </citation>
    <scope>NUCLEOTIDE SEQUENCE [LARGE SCALE GENOMIC DNA]</scope>
    <source>
        <strain evidence="2 3">DY6</strain>
    </source>
</reference>
<dbReference type="InterPro" id="IPR000182">
    <property type="entry name" value="GNAT_dom"/>
</dbReference>
<feature type="domain" description="N-acetyltransferase" evidence="1">
    <location>
        <begin position="1"/>
        <end position="141"/>
    </location>
</feature>
<dbReference type="SUPFAM" id="SSF55729">
    <property type="entry name" value="Acyl-CoA N-acyltransferases (Nat)"/>
    <property type="match status" value="1"/>
</dbReference>
<dbReference type="Pfam" id="PF00583">
    <property type="entry name" value="Acetyltransf_1"/>
    <property type="match status" value="1"/>
</dbReference>
<gene>
    <name evidence="2" type="ORF">SY83_15770</name>
</gene>
<evidence type="ECO:0000313" key="3">
    <source>
        <dbReference type="Proteomes" id="UP000076927"/>
    </source>
</evidence>